<dbReference type="OrthoDB" id="7505659at2"/>
<keyword evidence="3" id="KW-1185">Reference proteome</keyword>
<dbReference type="InterPro" id="IPR001647">
    <property type="entry name" value="HTH_TetR"/>
</dbReference>
<protein>
    <submittedName>
        <fullName evidence="2">TetR/AcrR family transcriptional regulator</fullName>
    </submittedName>
</protein>
<gene>
    <name evidence="2" type="ORF">E3N84_08890</name>
</gene>
<dbReference type="PRINTS" id="PR00455">
    <property type="entry name" value="HTHTETR"/>
</dbReference>
<dbReference type="SUPFAM" id="SSF46689">
    <property type="entry name" value="Homeodomain-like"/>
    <property type="match status" value="1"/>
</dbReference>
<dbReference type="Pfam" id="PF00440">
    <property type="entry name" value="TetR_N"/>
    <property type="match status" value="1"/>
</dbReference>
<evidence type="ECO:0000313" key="2">
    <source>
        <dbReference type="EMBL" id="TFB80141.1"/>
    </source>
</evidence>
<reference evidence="2 3" key="1">
    <citation type="submission" date="2019-03" db="EMBL/GenBank/DDBJ databases">
        <title>Genomics of glacier-inhabiting Cryobacterium strains.</title>
        <authorList>
            <person name="Liu Q."/>
            <person name="Xin Y.-H."/>
        </authorList>
    </citation>
    <scope>NUCLEOTIDE SEQUENCE [LARGE SCALE GENOMIC DNA]</scope>
    <source>
        <strain evidence="2 3">CGMCC 1.10440</strain>
    </source>
</reference>
<sequence length="213" mass="23525">MTRAEPARATPRRRAGSSTKGAAKREAILDAALEVFGEVGLHGASLREIAGRVGVSHQSLMHYFPTKNELLMAVLRRRDERLRRHFADAGGMSIGELIAVARDNVRMPGVIELYNMASAEATNTEHPAHAYYAEFYESIIASNVRYLQLAADRGLLRDGWTPESAARAILGMMDGLQLQWLYNRDDVHVAQSMELLVGALIAVPLDTLDEARK</sequence>
<organism evidence="2 3">
    <name type="scientific">Terrimesophilobacter mesophilus</name>
    <dbReference type="NCBI Taxonomy" id="433647"/>
    <lineage>
        <taxon>Bacteria</taxon>
        <taxon>Bacillati</taxon>
        <taxon>Actinomycetota</taxon>
        <taxon>Actinomycetes</taxon>
        <taxon>Micrococcales</taxon>
        <taxon>Microbacteriaceae</taxon>
        <taxon>Terrimesophilobacter</taxon>
    </lineage>
</organism>
<dbReference type="RefSeq" id="WP_104096008.1">
    <property type="nucleotide sequence ID" value="NZ_JACHBP010000001.1"/>
</dbReference>
<dbReference type="Proteomes" id="UP000298488">
    <property type="component" value="Unassembled WGS sequence"/>
</dbReference>
<dbReference type="SUPFAM" id="SSF48498">
    <property type="entry name" value="Tetracyclin repressor-like, C-terminal domain"/>
    <property type="match status" value="1"/>
</dbReference>
<proteinExistence type="predicted"/>
<dbReference type="InterPro" id="IPR050109">
    <property type="entry name" value="HTH-type_TetR-like_transc_reg"/>
</dbReference>
<dbReference type="EMBL" id="SOFI01000003">
    <property type="protein sequence ID" value="TFB80141.1"/>
    <property type="molecule type" value="Genomic_DNA"/>
</dbReference>
<dbReference type="Gene3D" id="1.10.357.10">
    <property type="entry name" value="Tetracycline Repressor, domain 2"/>
    <property type="match status" value="1"/>
</dbReference>
<dbReference type="PROSITE" id="PS50977">
    <property type="entry name" value="HTH_TETR_2"/>
    <property type="match status" value="1"/>
</dbReference>
<evidence type="ECO:0000313" key="3">
    <source>
        <dbReference type="Proteomes" id="UP000298488"/>
    </source>
</evidence>
<dbReference type="GO" id="GO:0000976">
    <property type="term" value="F:transcription cis-regulatory region binding"/>
    <property type="evidence" value="ECO:0007669"/>
    <property type="project" value="TreeGrafter"/>
</dbReference>
<dbReference type="AlphaFoldDB" id="A0A4R8VA90"/>
<name>A0A4R8VA90_9MICO</name>
<dbReference type="PANTHER" id="PTHR30055">
    <property type="entry name" value="HTH-TYPE TRANSCRIPTIONAL REGULATOR RUTR"/>
    <property type="match status" value="1"/>
</dbReference>
<comment type="caution">
    <text evidence="2">The sequence shown here is derived from an EMBL/GenBank/DDBJ whole genome shotgun (WGS) entry which is preliminary data.</text>
</comment>
<dbReference type="InterPro" id="IPR036271">
    <property type="entry name" value="Tet_transcr_reg_TetR-rel_C_sf"/>
</dbReference>
<dbReference type="GO" id="GO:0003700">
    <property type="term" value="F:DNA-binding transcription factor activity"/>
    <property type="evidence" value="ECO:0007669"/>
    <property type="project" value="TreeGrafter"/>
</dbReference>
<dbReference type="PANTHER" id="PTHR30055:SF229">
    <property type="entry name" value="HTH-TYPE TRANSCRIPTIONAL REPRESSOR RV1474C"/>
    <property type="match status" value="1"/>
</dbReference>
<dbReference type="InterPro" id="IPR009057">
    <property type="entry name" value="Homeodomain-like_sf"/>
</dbReference>
<keyword evidence="1" id="KW-0238">DNA-binding</keyword>
<accession>A0A4R8VA90</accession>
<evidence type="ECO:0000256" key="1">
    <source>
        <dbReference type="ARBA" id="ARBA00023125"/>
    </source>
</evidence>